<gene>
    <name evidence="3" type="ORF">HMPREF9943_01253</name>
</gene>
<organism evidence="3 4">
    <name type="scientific">Eggerthia catenaformis OT 569 = DSM 20559</name>
    <dbReference type="NCBI Taxonomy" id="999415"/>
    <lineage>
        <taxon>Bacteria</taxon>
        <taxon>Bacillati</taxon>
        <taxon>Bacillota</taxon>
        <taxon>Erysipelotrichia</taxon>
        <taxon>Erysipelotrichales</taxon>
        <taxon>Coprobacillaceae</taxon>
        <taxon>Eggerthia</taxon>
    </lineage>
</organism>
<evidence type="ECO:0000313" key="3">
    <source>
        <dbReference type="EMBL" id="EMD16327.1"/>
    </source>
</evidence>
<dbReference type="InterPro" id="IPR001498">
    <property type="entry name" value="Impact_N"/>
</dbReference>
<dbReference type="GO" id="GO:0006446">
    <property type="term" value="P:regulation of translational initiation"/>
    <property type="evidence" value="ECO:0007669"/>
    <property type="project" value="TreeGrafter"/>
</dbReference>
<protein>
    <recommendedName>
        <fullName evidence="2">Impact N-terminal domain-containing protein</fullName>
    </recommendedName>
</protein>
<dbReference type="eggNOG" id="COG1739">
    <property type="taxonomic scope" value="Bacteria"/>
</dbReference>
<comment type="similarity">
    <text evidence="1">Belongs to the IMPACT family.</text>
</comment>
<evidence type="ECO:0000259" key="2">
    <source>
        <dbReference type="Pfam" id="PF01205"/>
    </source>
</evidence>
<dbReference type="RefSeq" id="WP_004803204.1">
    <property type="nucleotide sequence ID" value="NZ_AUGJ01000001.1"/>
</dbReference>
<reference evidence="3 4" key="1">
    <citation type="submission" date="2013-02" db="EMBL/GenBank/DDBJ databases">
        <title>The Genome Sequence of Lactobacillus catenaformis F0143.</title>
        <authorList>
            <consortium name="The Broad Institute Genome Sequencing Platform"/>
            <person name="Earl A."/>
            <person name="Ward D."/>
            <person name="Feldgarden M."/>
            <person name="Gevers D."/>
            <person name="Izard J."/>
            <person name="Blanton J.M."/>
            <person name="Mathney J."/>
            <person name="Dewhirst F.E."/>
            <person name="Young S.K."/>
            <person name="Zeng Q."/>
            <person name="Gargeya S."/>
            <person name="Fitzgerald M."/>
            <person name="Haas B."/>
            <person name="Abouelleil A."/>
            <person name="Alvarado L."/>
            <person name="Arachchi H.M."/>
            <person name="Berlin A."/>
            <person name="Chapman S.B."/>
            <person name="Gearin G."/>
            <person name="Goldberg J."/>
            <person name="Griggs A."/>
            <person name="Gujja S."/>
            <person name="Hansen M."/>
            <person name="Heiman D."/>
            <person name="Howarth C."/>
            <person name="Larimer J."/>
            <person name="Lui A."/>
            <person name="MacDonald P.J.P."/>
            <person name="McCowen C."/>
            <person name="Montmayeur A."/>
            <person name="Murphy C."/>
            <person name="Neiman D."/>
            <person name="Pearson M."/>
            <person name="Priest M."/>
            <person name="Roberts A."/>
            <person name="Saif S."/>
            <person name="Shea T."/>
            <person name="Sisk P."/>
            <person name="Stolte C."/>
            <person name="Sykes S."/>
            <person name="Wortman J."/>
            <person name="Nusbaum C."/>
            <person name="Birren B."/>
        </authorList>
    </citation>
    <scope>NUCLEOTIDE SEQUENCE [LARGE SCALE GENOMIC DNA]</scope>
    <source>
        <strain evidence="3 4">OT 569</strain>
    </source>
</reference>
<comment type="caution">
    <text evidence="3">The sequence shown here is derived from an EMBL/GenBank/DDBJ whole genome shotgun (WGS) entry which is preliminary data.</text>
</comment>
<dbReference type="PANTHER" id="PTHR16301">
    <property type="entry name" value="IMPACT-RELATED"/>
    <property type="match status" value="1"/>
</dbReference>
<dbReference type="InterPro" id="IPR036956">
    <property type="entry name" value="Impact_N_sf"/>
</dbReference>
<dbReference type="Pfam" id="PF01205">
    <property type="entry name" value="Impact_N"/>
    <property type="match status" value="1"/>
</dbReference>
<dbReference type="Gene3D" id="3.30.230.30">
    <property type="entry name" value="Impact, N-terminal domain"/>
    <property type="match status" value="1"/>
</dbReference>
<sequence>MKSVKNYTRYSRTIKKSEFITHLIPCNHLEDIEHLINKYSKNDASHNCKAYIIGTHEKADDDGEPSGTAGLPMLNVLKRQELTNILVIVTRYFGGIKLGAGGLTRAYTNSVADALKKAEIVEKELVKLYQINTDYHFSKKIEYMIHTANLPLLSISYDTHVHYQIYLKNPSFLDQIKDLTSNQYSYKIIGEDYIEKY</sequence>
<dbReference type="PATRIC" id="fig|999415.3.peg.1271"/>
<dbReference type="InterPro" id="IPR020568">
    <property type="entry name" value="Ribosomal_Su5_D2-typ_SF"/>
</dbReference>
<proteinExistence type="inferred from homology"/>
<dbReference type="STRING" id="999415.HMPREF9943_01253"/>
<dbReference type="PROSITE" id="PS00910">
    <property type="entry name" value="UPF0029"/>
    <property type="match status" value="1"/>
</dbReference>
<keyword evidence="4" id="KW-1185">Reference proteome</keyword>
<dbReference type="PANTHER" id="PTHR16301:SF20">
    <property type="entry name" value="IMPACT FAMILY MEMBER YIGZ"/>
    <property type="match status" value="1"/>
</dbReference>
<dbReference type="InterPro" id="IPR023582">
    <property type="entry name" value="Impact"/>
</dbReference>
<dbReference type="EMBL" id="AGEJ01000021">
    <property type="protein sequence ID" value="EMD16327.1"/>
    <property type="molecule type" value="Genomic_DNA"/>
</dbReference>
<feature type="domain" description="Impact N-terminal" evidence="2">
    <location>
        <begin position="15"/>
        <end position="115"/>
    </location>
</feature>
<dbReference type="GO" id="GO:0005737">
    <property type="term" value="C:cytoplasm"/>
    <property type="evidence" value="ECO:0007669"/>
    <property type="project" value="TreeGrafter"/>
</dbReference>
<dbReference type="OrthoDB" id="9813771at2"/>
<accession>M2P7N6</accession>
<dbReference type="InterPro" id="IPR020569">
    <property type="entry name" value="UPF0029_Impact_CS"/>
</dbReference>
<dbReference type="AlphaFoldDB" id="M2P7N6"/>
<evidence type="ECO:0000256" key="1">
    <source>
        <dbReference type="ARBA" id="ARBA00007665"/>
    </source>
</evidence>
<dbReference type="NCBIfam" id="TIGR00257">
    <property type="entry name" value="IMPACT_YIGZ"/>
    <property type="match status" value="1"/>
</dbReference>
<dbReference type="BioCyc" id="ECAT999415-HMP:GTTI-1287-MONOMER"/>
<name>M2P7N6_9FIRM</name>
<dbReference type="SUPFAM" id="SSF54211">
    <property type="entry name" value="Ribosomal protein S5 domain 2-like"/>
    <property type="match status" value="1"/>
</dbReference>
<evidence type="ECO:0000313" key="4">
    <source>
        <dbReference type="Proteomes" id="UP000011758"/>
    </source>
</evidence>
<dbReference type="InterPro" id="IPR015796">
    <property type="entry name" value="Impact_YigZ-like"/>
</dbReference>
<dbReference type="Proteomes" id="UP000011758">
    <property type="component" value="Unassembled WGS sequence"/>
</dbReference>